<reference evidence="9 11" key="1">
    <citation type="submission" date="2015-04" db="EMBL/GenBank/DDBJ databases">
        <title>The draft genome sequence of Roseovarius indicus B108T.</title>
        <authorList>
            <person name="Li G."/>
            <person name="Lai Q."/>
            <person name="Shao Z."/>
            <person name="Yan P."/>
        </authorList>
    </citation>
    <scope>NUCLEOTIDE SEQUENCE [LARGE SCALE GENOMIC DNA]</scope>
    <source>
        <strain evidence="9 11">B108</strain>
    </source>
</reference>
<feature type="transmembrane region" description="Helical" evidence="8">
    <location>
        <begin position="119"/>
        <end position="138"/>
    </location>
</feature>
<dbReference type="RefSeq" id="WP_074940774.1">
    <property type="nucleotide sequence ID" value="NZ_CP031598.1"/>
</dbReference>
<dbReference type="Proteomes" id="UP000051401">
    <property type="component" value="Unassembled WGS sequence"/>
</dbReference>
<reference evidence="10 12" key="2">
    <citation type="submission" date="2018-08" db="EMBL/GenBank/DDBJ databases">
        <title>Genetic Globetrotter - A new plasmid hitch-hiking vast phylogenetic and geographic distances.</title>
        <authorList>
            <person name="Vollmers J."/>
            <person name="Petersen J."/>
        </authorList>
    </citation>
    <scope>NUCLEOTIDE SEQUENCE [LARGE SCALE GENOMIC DNA]</scope>
    <source>
        <strain evidence="10 12">DSM 26383</strain>
    </source>
</reference>
<evidence type="ECO:0000313" key="9">
    <source>
        <dbReference type="EMBL" id="KRS15699.1"/>
    </source>
</evidence>
<dbReference type="InterPro" id="IPR037294">
    <property type="entry name" value="ABC_BtuC-like"/>
</dbReference>
<dbReference type="EMBL" id="LAXI01000020">
    <property type="protein sequence ID" value="KRS15699.1"/>
    <property type="molecule type" value="Genomic_DNA"/>
</dbReference>
<feature type="transmembrane region" description="Helical" evidence="8">
    <location>
        <begin position="277"/>
        <end position="295"/>
    </location>
</feature>
<keyword evidence="5 8" id="KW-0812">Transmembrane</keyword>
<dbReference type="PANTHER" id="PTHR30472">
    <property type="entry name" value="FERRIC ENTEROBACTIN TRANSPORT SYSTEM PERMEASE PROTEIN"/>
    <property type="match status" value="1"/>
</dbReference>
<evidence type="ECO:0000256" key="3">
    <source>
        <dbReference type="ARBA" id="ARBA00022448"/>
    </source>
</evidence>
<evidence type="ECO:0000256" key="7">
    <source>
        <dbReference type="ARBA" id="ARBA00023136"/>
    </source>
</evidence>
<dbReference type="Gene3D" id="1.10.3470.10">
    <property type="entry name" value="ABC transporter involved in vitamin B12 uptake, BtuC"/>
    <property type="match status" value="1"/>
</dbReference>
<gene>
    <name evidence="10" type="primary">yfiZ</name>
    <name evidence="10" type="ORF">RIdsm_03601</name>
    <name evidence="9" type="ORF">XM52_22970</name>
</gene>
<dbReference type="EMBL" id="CP031598">
    <property type="protein sequence ID" value="QEW27781.1"/>
    <property type="molecule type" value="Genomic_DNA"/>
</dbReference>
<evidence type="ECO:0000256" key="6">
    <source>
        <dbReference type="ARBA" id="ARBA00022989"/>
    </source>
</evidence>
<dbReference type="PANTHER" id="PTHR30472:SF1">
    <property type="entry name" value="FE(3+) DICITRATE TRANSPORT SYSTEM PERMEASE PROTEIN FECC-RELATED"/>
    <property type="match status" value="1"/>
</dbReference>
<sequence>MTAAAGRHAALPFLLAVALLVLAVWAMGVGASDIPMGRVAQALWAPGTERADIVVMQVRLPRVLAGVSAGAALAVAGAIMQAVTGNPLAEPGIMGVNAGAAFAVVCGLAFLGLTAVSELIWMAFVGAGAAAALVYALGTAGRSGPTPLKLVLAGVVVTTFLGSVTTTILLFDAQTLDTVRFWTVGSLKGRQLGDVVAVLPYLAVALVAALVCGAQFTAMSLGADVARGLGQNALAWRAIAALLVVGLAGSAVAIAGPVAFVGLVVPHIVRMCIGADYRRILPLCLLGGAALTLCADTLPRALSDRDIPVGITLAVLGAPFFIWLARRHGGAGA</sequence>
<dbReference type="AlphaFoldDB" id="A0A0T5P3J1"/>
<dbReference type="GO" id="GO:0005886">
    <property type="term" value="C:plasma membrane"/>
    <property type="evidence" value="ECO:0007669"/>
    <property type="project" value="UniProtKB-SubCell"/>
</dbReference>
<keyword evidence="7 8" id="KW-0472">Membrane</keyword>
<feature type="transmembrane region" description="Helical" evidence="8">
    <location>
        <begin position="150"/>
        <end position="171"/>
    </location>
</feature>
<accession>A0A0T5P3J1</accession>
<dbReference type="Proteomes" id="UP000325785">
    <property type="component" value="Chromosome"/>
</dbReference>
<dbReference type="STRING" id="540747.SAMN04488031_12332"/>
<dbReference type="Pfam" id="PF01032">
    <property type="entry name" value="FecCD"/>
    <property type="match status" value="1"/>
</dbReference>
<comment type="similarity">
    <text evidence="2">Belongs to the binding-protein-dependent transport system permease family. FecCD subfamily.</text>
</comment>
<dbReference type="SUPFAM" id="SSF81345">
    <property type="entry name" value="ABC transporter involved in vitamin B12 uptake, BtuC"/>
    <property type="match status" value="1"/>
</dbReference>
<evidence type="ECO:0000256" key="4">
    <source>
        <dbReference type="ARBA" id="ARBA00022475"/>
    </source>
</evidence>
<evidence type="ECO:0000313" key="10">
    <source>
        <dbReference type="EMBL" id="QEW27781.1"/>
    </source>
</evidence>
<dbReference type="KEGG" id="rid:RIdsm_03601"/>
<keyword evidence="6 8" id="KW-1133">Transmembrane helix</keyword>
<evidence type="ECO:0000256" key="5">
    <source>
        <dbReference type="ARBA" id="ARBA00022692"/>
    </source>
</evidence>
<dbReference type="PATRIC" id="fig|540747.5.peg.2952"/>
<feature type="transmembrane region" description="Helical" evidence="8">
    <location>
        <begin position="307"/>
        <end position="325"/>
    </location>
</feature>
<feature type="transmembrane region" description="Helical" evidence="8">
    <location>
        <begin position="198"/>
        <end position="222"/>
    </location>
</feature>
<keyword evidence="11" id="KW-1185">Reference proteome</keyword>
<evidence type="ECO:0000313" key="12">
    <source>
        <dbReference type="Proteomes" id="UP000325785"/>
    </source>
</evidence>
<feature type="transmembrane region" description="Helical" evidence="8">
    <location>
        <begin position="234"/>
        <end position="265"/>
    </location>
</feature>
<dbReference type="OrthoDB" id="9811975at2"/>
<keyword evidence="3" id="KW-0813">Transport</keyword>
<name>A0A0T5P3J1_9RHOB</name>
<feature type="transmembrane region" description="Helical" evidence="8">
    <location>
        <begin position="58"/>
        <end position="80"/>
    </location>
</feature>
<feature type="transmembrane region" description="Helical" evidence="8">
    <location>
        <begin position="92"/>
        <end position="113"/>
    </location>
</feature>
<evidence type="ECO:0000256" key="8">
    <source>
        <dbReference type="SAM" id="Phobius"/>
    </source>
</evidence>
<comment type="subcellular location">
    <subcellularLocation>
        <location evidence="1">Cell membrane</location>
        <topology evidence="1">Multi-pass membrane protein</topology>
    </subcellularLocation>
</comment>
<dbReference type="FunFam" id="1.10.3470.10:FF:000001">
    <property type="entry name" value="Vitamin B12 ABC transporter permease BtuC"/>
    <property type="match status" value="1"/>
</dbReference>
<evidence type="ECO:0000256" key="1">
    <source>
        <dbReference type="ARBA" id="ARBA00004651"/>
    </source>
</evidence>
<proteinExistence type="inferred from homology"/>
<evidence type="ECO:0000313" key="11">
    <source>
        <dbReference type="Proteomes" id="UP000051401"/>
    </source>
</evidence>
<dbReference type="GO" id="GO:0022857">
    <property type="term" value="F:transmembrane transporter activity"/>
    <property type="evidence" value="ECO:0007669"/>
    <property type="project" value="InterPro"/>
</dbReference>
<protein>
    <submittedName>
        <fullName evidence="9">Iron ABC transporter permease</fullName>
    </submittedName>
    <submittedName>
        <fullName evidence="10">Putative siderophore transport system permease protein YfiZ</fullName>
    </submittedName>
</protein>
<organism evidence="9 11">
    <name type="scientific">Roseovarius indicus</name>
    <dbReference type="NCBI Taxonomy" id="540747"/>
    <lineage>
        <taxon>Bacteria</taxon>
        <taxon>Pseudomonadati</taxon>
        <taxon>Pseudomonadota</taxon>
        <taxon>Alphaproteobacteria</taxon>
        <taxon>Rhodobacterales</taxon>
        <taxon>Roseobacteraceae</taxon>
        <taxon>Roseovarius</taxon>
    </lineage>
</organism>
<dbReference type="InterPro" id="IPR000522">
    <property type="entry name" value="ABC_transptr_permease_BtuC"/>
</dbReference>
<dbReference type="GO" id="GO:0033214">
    <property type="term" value="P:siderophore-iron import into cell"/>
    <property type="evidence" value="ECO:0007669"/>
    <property type="project" value="TreeGrafter"/>
</dbReference>
<dbReference type="CDD" id="cd06550">
    <property type="entry name" value="TM_ABC_iron-siderophores_like"/>
    <property type="match status" value="1"/>
</dbReference>
<keyword evidence="4" id="KW-1003">Cell membrane</keyword>
<evidence type="ECO:0000256" key="2">
    <source>
        <dbReference type="ARBA" id="ARBA00007935"/>
    </source>
</evidence>